<dbReference type="FunFam" id="1.20.1310.10:FF:000004">
    <property type="entry name" value="Cullin 4B"/>
    <property type="match status" value="1"/>
</dbReference>
<name>A0A8J2LVF4_9HEXA</name>
<dbReference type="InterPro" id="IPR016157">
    <property type="entry name" value="Cullin_CS"/>
</dbReference>
<dbReference type="GO" id="GO:0031625">
    <property type="term" value="F:ubiquitin protein ligase binding"/>
    <property type="evidence" value="ECO:0007669"/>
    <property type="project" value="InterPro"/>
</dbReference>
<evidence type="ECO:0000256" key="9">
    <source>
        <dbReference type="ARBA" id="ARBA00022843"/>
    </source>
</evidence>
<keyword evidence="11" id="KW-0539">Nucleus</keyword>
<dbReference type="GO" id="GO:0005634">
    <property type="term" value="C:nucleus"/>
    <property type="evidence" value="ECO:0007669"/>
    <property type="project" value="UniProtKB-SubCell"/>
</dbReference>
<keyword evidence="18" id="KW-1185">Reference proteome</keyword>
<evidence type="ECO:0000256" key="2">
    <source>
        <dbReference type="ARBA" id="ARBA00004496"/>
    </source>
</evidence>
<evidence type="ECO:0000313" key="17">
    <source>
        <dbReference type="EMBL" id="CAG7837322.1"/>
    </source>
</evidence>
<keyword evidence="5" id="KW-1017">Isopeptide bond</keyword>
<dbReference type="InterPro" id="IPR001373">
    <property type="entry name" value="Cullin_N"/>
</dbReference>
<accession>A0A8J2LVF4</accession>
<dbReference type="PANTHER" id="PTHR11932">
    <property type="entry name" value="CULLIN"/>
    <property type="match status" value="1"/>
</dbReference>
<evidence type="ECO:0000256" key="7">
    <source>
        <dbReference type="ARBA" id="ARBA00022763"/>
    </source>
</evidence>
<keyword evidence="10" id="KW-0234">DNA repair</keyword>
<comment type="pathway">
    <text evidence="3">Protein modification; protein ubiquitination.</text>
</comment>
<dbReference type="FunFam" id="3.30.230.130:FF:000001">
    <property type="entry name" value="Cullin 4A"/>
    <property type="match status" value="1"/>
</dbReference>
<evidence type="ECO:0000256" key="10">
    <source>
        <dbReference type="ARBA" id="ARBA00023204"/>
    </source>
</evidence>
<dbReference type="FunFam" id="1.20.1310.10:FF:000008">
    <property type="entry name" value="Cullin 4B"/>
    <property type="match status" value="1"/>
</dbReference>
<evidence type="ECO:0000256" key="14">
    <source>
        <dbReference type="PROSITE-ProRule" id="PRU00330"/>
    </source>
</evidence>
<dbReference type="Proteomes" id="UP000708208">
    <property type="component" value="Unassembled WGS sequence"/>
</dbReference>
<evidence type="ECO:0000256" key="8">
    <source>
        <dbReference type="ARBA" id="ARBA00022786"/>
    </source>
</evidence>
<dbReference type="GO" id="GO:0006511">
    <property type="term" value="P:ubiquitin-dependent protein catabolic process"/>
    <property type="evidence" value="ECO:0007669"/>
    <property type="project" value="InterPro"/>
</dbReference>
<dbReference type="InterPro" id="IPR016158">
    <property type="entry name" value="Cullin_homology"/>
</dbReference>
<evidence type="ECO:0000256" key="11">
    <source>
        <dbReference type="ARBA" id="ARBA00023242"/>
    </source>
</evidence>
<evidence type="ECO:0000256" key="3">
    <source>
        <dbReference type="ARBA" id="ARBA00004906"/>
    </source>
</evidence>
<keyword evidence="4" id="KW-0963">Cytoplasm</keyword>
<keyword evidence="9" id="KW-0832">Ubl conjugation</keyword>
<dbReference type="EMBL" id="CAJVCH010571369">
    <property type="protein sequence ID" value="CAG7837322.1"/>
    <property type="molecule type" value="Genomic_DNA"/>
</dbReference>
<dbReference type="InterPro" id="IPR059120">
    <property type="entry name" value="Cullin-like_AB"/>
</dbReference>
<dbReference type="SMART" id="SM00182">
    <property type="entry name" value="CULLIN"/>
    <property type="match status" value="1"/>
</dbReference>
<dbReference type="FunFam" id="1.20.1310.10:FF:000003">
    <property type="entry name" value="Cullin 4A"/>
    <property type="match status" value="1"/>
</dbReference>
<dbReference type="GO" id="GO:0031464">
    <property type="term" value="C:Cul4A-RING E3 ubiquitin ligase complex"/>
    <property type="evidence" value="ECO:0007669"/>
    <property type="project" value="UniProtKB-ARBA"/>
</dbReference>
<organism evidence="17 18">
    <name type="scientific">Allacma fusca</name>
    <dbReference type="NCBI Taxonomy" id="39272"/>
    <lineage>
        <taxon>Eukaryota</taxon>
        <taxon>Metazoa</taxon>
        <taxon>Ecdysozoa</taxon>
        <taxon>Arthropoda</taxon>
        <taxon>Hexapoda</taxon>
        <taxon>Collembola</taxon>
        <taxon>Symphypleona</taxon>
        <taxon>Sminthuridae</taxon>
        <taxon>Allacma</taxon>
    </lineage>
</organism>
<evidence type="ECO:0000256" key="5">
    <source>
        <dbReference type="ARBA" id="ARBA00022499"/>
    </source>
</evidence>
<dbReference type="InterPro" id="IPR045093">
    <property type="entry name" value="Cullin"/>
</dbReference>
<evidence type="ECO:0000256" key="13">
    <source>
        <dbReference type="ARBA" id="ARBA00068305"/>
    </source>
</evidence>
<keyword evidence="8" id="KW-0833">Ubl conjugation pathway</keyword>
<dbReference type="Pfam" id="PF10557">
    <property type="entry name" value="Cullin_Nedd8"/>
    <property type="match status" value="1"/>
</dbReference>
<sequence length="913" mass="105108">MPCADELYNYCCSALCILDESSSHHTLKITFGGVHTRSCSTVPLPSAPTTKHGFSGLTQVNVPPEAPSQHPGLSGFSLLPPTPSSSPAPSYPYPLIPTYRYSFMLPIYSQPQPQLPSPSAHHDWVPLFIGGIFLWESLDSKSFKSQFVIRNGDTSMAAMTKGDSAKSSNFSSLGNSNGINRTSGMNPKIGATKKLIIKNFREKPKVSEDYQIETWKKLKEAVIAIQTSKRIDDCLEDLYKAVENMCSYKMAAQLYDNLKDVIENHVRENVEPYIRGVQDRKIFLKEMEACWKAHCNQMTKIRSIFTYLDRRYVLHTPSIPSIWDMGLELFRKHVIGQQLAQTRTVEGLLMLIENERQGDVVDRSLLKSLLRMLSDLQIYQDVFEHRFLQATDAVYTTEGRRLMQEMEVPEYLHHVEKRLQEESDRVLHYLDSGTKWALIHTVERQLISEHLGSILGKGLENLLDNNRLPDLKLLYSLFSRVKNGLTDLCFHFNSYIKKKGRTIVIDPEKDKSMVQDLLDFKDKMDNIVNSCFQKNDKFVNSVKEAFEHFINQRPNKPAELIAKFVDAKLRLGNKEATEEELERLLDKIMVMFRFIHGKDVFEAFYKKDLAKRLLVGKSASVDAEKSMLSKLKQECGGAFTSKLEGMFKDMELSRDINTAFKQHISNLKSDIDTSVDLTVSVLTMGYWPTYPAVEVNLPKELLRYQEIFKKFYLGKHSGRRLQWQPTLGHCMLRATFENGKKELQVSLFQALVLLLFNDVEDLSYEEIKSATNIEEGEIKRTLQSLACGKARVLQKTPKGKDVSEEDKFQFNREFANKLFRVKINQIQMKETNEEQKATEERVFHDRQYQIDAAIVRIMKMRKTLSHQLLVSELYNQLKFSVTPTDLKKRIESLIDRDYMARDKENPKQYNYVA</sequence>
<dbReference type="OrthoDB" id="27073at2759"/>
<keyword evidence="6" id="KW-0597">Phosphoprotein</keyword>
<dbReference type="Pfam" id="PF00888">
    <property type="entry name" value="Cullin"/>
    <property type="match status" value="1"/>
</dbReference>
<dbReference type="AlphaFoldDB" id="A0A8J2LVF4"/>
<dbReference type="FunFam" id="1.20.1310.10:FF:000059">
    <property type="entry name" value="Cullin-4B"/>
    <property type="match status" value="1"/>
</dbReference>
<evidence type="ECO:0000313" key="18">
    <source>
        <dbReference type="Proteomes" id="UP000708208"/>
    </source>
</evidence>
<dbReference type="FunFam" id="1.10.10.10:FF:000050">
    <property type="entry name" value="Cullin 4B"/>
    <property type="match status" value="1"/>
</dbReference>
<evidence type="ECO:0000256" key="12">
    <source>
        <dbReference type="ARBA" id="ARBA00023306"/>
    </source>
</evidence>
<dbReference type="GO" id="GO:0016567">
    <property type="term" value="P:protein ubiquitination"/>
    <property type="evidence" value="ECO:0007669"/>
    <property type="project" value="UniProtKB-ARBA"/>
</dbReference>
<dbReference type="Pfam" id="PF26557">
    <property type="entry name" value="Cullin_AB"/>
    <property type="match status" value="1"/>
</dbReference>
<dbReference type="InterPro" id="IPR019559">
    <property type="entry name" value="Cullin_neddylation_domain"/>
</dbReference>
<protein>
    <recommendedName>
        <fullName evidence="13">Cullin-4B</fullName>
    </recommendedName>
</protein>
<evidence type="ECO:0000256" key="1">
    <source>
        <dbReference type="ARBA" id="ARBA00004123"/>
    </source>
</evidence>
<dbReference type="PROSITE" id="PS50069">
    <property type="entry name" value="CULLIN_2"/>
    <property type="match status" value="1"/>
</dbReference>
<evidence type="ECO:0000256" key="15">
    <source>
        <dbReference type="RuleBase" id="RU003829"/>
    </source>
</evidence>
<comment type="similarity">
    <text evidence="14 15">Belongs to the cullin family.</text>
</comment>
<proteinExistence type="inferred from homology"/>
<keyword evidence="12" id="KW-0131">Cell cycle</keyword>
<dbReference type="SMART" id="SM00884">
    <property type="entry name" value="Cullin_Nedd8"/>
    <property type="match status" value="1"/>
</dbReference>
<dbReference type="GO" id="GO:0005737">
    <property type="term" value="C:cytoplasm"/>
    <property type="evidence" value="ECO:0007669"/>
    <property type="project" value="UniProtKB-SubCell"/>
</dbReference>
<dbReference type="GO" id="GO:0031465">
    <property type="term" value="C:Cul4B-RING E3 ubiquitin ligase complex"/>
    <property type="evidence" value="ECO:0007669"/>
    <property type="project" value="UniProtKB-ARBA"/>
</dbReference>
<evidence type="ECO:0000256" key="4">
    <source>
        <dbReference type="ARBA" id="ARBA00022490"/>
    </source>
</evidence>
<comment type="subcellular location">
    <subcellularLocation>
        <location evidence="2">Cytoplasm</location>
    </subcellularLocation>
    <subcellularLocation>
        <location evidence="1">Nucleus</location>
    </subcellularLocation>
</comment>
<dbReference type="GO" id="GO:0042254">
    <property type="term" value="P:ribosome biogenesis"/>
    <property type="evidence" value="ECO:0007669"/>
    <property type="project" value="UniProtKB-ARBA"/>
</dbReference>
<evidence type="ECO:0000259" key="16">
    <source>
        <dbReference type="PROSITE" id="PS50069"/>
    </source>
</evidence>
<gene>
    <name evidence="17" type="ORF">AFUS01_LOCUS46453</name>
</gene>
<evidence type="ECO:0000256" key="6">
    <source>
        <dbReference type="ARBA" id="ARBA00022553"/>
    </source>
</evidence>
<feature type="domain" description="Cullin family profile" evidence="16">
    <location>
        <begin position="556"/>
        <end position="786"/>
    </location>
</feature>
<keyword evidence="7" id="KW-0227">DNA damage</keyword>
<dbReference type="PROSITE" id="PS01256">
    <property type="entry name" value="CULLIN_1"/>
    <property type="match status" value="1"/>
</dbReference>
<dbReference type="GO" id="GO:0006281">
    <property type="term" value="P:DNA repair"/>
    <property type="evidence" value="ECO:0007669"/>
    <property type="project" value="UniProtKB-KW"/>
</dbReference>
<reference evidence="17" key="1">
    <citation type="submission" date="2021-06" db="EMBL/GenBank/DDBJ databases">
        <authorList>
            <person name="Hodson N. C."/>
            <person name="Mongue J. A."/>
            <person name="Jaron S. K."/>
        </authorList>
    </citation>
    <scope>NUCLEOTIDE SEQUENCE</scope>
</reference>
<comment type="caution">
    <text evidence="17">The sequence shown here is derived from an EMBL/GenBank/DDBJ whole genome shotgun (WGS) entry which is preliminary data.</text>
</comment>